<evidence type="ECO:0000313" key="2">
    <source>
        <dbReference type="Proteomes" id="UP001634007"/>
    </source>
</evidence>
<evidence type="ECO:0008006" key="3">
    <source>
        <dbReference type="Google" id="ProtNLM"/>
    </source>
</evidence>
<dbReference type="PANTHER" id="PTHR33710">
    <property type="entry name" value="BNAC02G09200D PROTEIN"/>
    <property type="match status" value="1"/>
</dbReference>
<comment type="caution">
    <text evidence="1">The sequence shown here is derived from an EMBL/GenBank/DDBJ whole genome shotgun (WGS) entry which is preliminary data.</text>
</comment>
<dbReference type="PANTHER" id="PTHR33710:SF81">
    <property type="entry name" value="ENDONUCLEASE_EXONUCLEASE_PHOSPHATASE DOMAIN-CONTAINING PROTEIN"/>
    <property type="match status" value="1"/>
</dbReference>
<protein>
    <recommendedName>
        <fullName evidence="3">Endonuclease/exonuclease/phosphatase domain-containing protein</fullName>
    </recommendedName>
</protein>
<accession>A0ABD3K6B4</accession>
<keyword evidence="2" id="KW-1185">Reference proteome</keyword>
<dbReference type="AlphaFoldDB" id="A0ABD3K6B4"/>
<organism evidence="1 2">
    <name type="scientific">Eucalyptus globulus</name>
    <name type="common">Tasmanian blue gum</name>
    <dbReference type="NCBI Taxonomy" id="34317"/>
    <lineage>
        <taxon>Eukaryota</taxon>
        <taxon>Viridiplantae</taxon>
        <taxon>Streptophyta</taxon>
        <taxon>Embryophyta</taxon>
        <taxon>Tracheophyta</taxon>
        <taxon>Spermatophyta</taxon>
        <taxon>Magnoliopsida</taxon>
        <taxon>eudicotyledons</taxon>
        <taxon>Gunneridae</taxon>
        <taxon>Pentapetalae</taxon>
        <taxon>rosids</taxon>
        <taxon>malvids</taxon>
        <taxon>Myrtales</taxon>
        <taxon>Myrtaceae</taxon>
        <taxon>Myrtoideae</taxon>
        <taxon>Eucalypteae</taxon>
        <taxon>Eucalyptus</taxon>
    </lineage>
</organism>
<dbReference type="Gene3D" id="3.60.10.10">
    <property type="entry name" value="Endonuclease/exonuclease/phosphatase"/>
    <property type="match status" value="1"/>
</dbReference>
<dbReference type="Proteomes" id="UP001634007">
    <property type="component" value="Unassembled WGS sequence"/>
</dbReference>
<dbReference type="SUPFAM" id="SSF56219">
    <property type="entry name" value="DNase I-like"/>
    <property type="match status" value="1"/>
</dbReference>
<evidence type="ECO:0000313" key="1">
    <source>
        <dbReference type="EMBL" id="KAL3733934.1"/>
    </source>
</evidence>
<sequence length="372" mass="42605">MFTHLKEESGWVGTPRLPLLLLSACSSQAIHGRLVCLNSGISFILTVVYVEHSFVLRRPLWTDLIQSSLQVVDSPWIIAGDFNAIRSASNKADSSNYWIPVFNDFGDCLNQAGLDDLRYVGNRFTWSASSGPTRKQRKIDRVLTNSTWNSIFSFSEASFLPPGVLDHSPMIVRILPIPNTRKPFKFFNFWFTHPSFFDLVTQVWDSPFSGKPMYILCCKLRALKCRLKLLNKVAYADISAKTAEAMRLLSLAQDAIQLDPLNQELANVEKEHLRVFSELRLQEESFFRQKSRVRWLKEGDLNTKYFHHSVKRSHLRNRILSIYNGDNLVSEPAEVQQLFVSHFQALLAASPPSYVPTIEEIRENLNHTLDDD</sequence>
<dbReference type="EMBL" id="JBJKBG010000006">
    <property type="protein sequence ID" value="KAL3733934.1"/>
    <property type="molecule type" value="Genomic_DNA"/>
</dbReference>
<name>A0ABD3K6B4_EUCGL</name>
<proteinExistence type="predicted"/>
<gene>
    <name evidence="1" type="ORF">ACJRO7_023310</name>
</gene>
<dbReference type="InterPro" id="IPR036691">
    <property type="entry name" value="Endo/exonu/phosph_ase_sf"/>
</dbReference>
<reference evidence="1 2" key="1">
    <citation type="submission" date="2024-11" db="EMBL/GenBank/DDBJ databases">
        <title>Chromosome-level genome assembly of Eucalyptus globulus Labill. provides insights into its genome evolution.</title>
        <authorList>
            <person name="Li X."/>
        </authorList>
    </citation>
    <scope>NUCLEOTIDE SEQUENCE [LARGE SCALE GENOMIC DNA]</scope>
    <source>
        <strain evidence="1">CL2024</strain>
        <tissue evidence="1">Fresh tender leaves</tissue>
    </source>
</reference>